<dbReference type="GO" id="GO:0003677">
    <property type="term" value="F:DNA binding"/>
    <property type="evidence" value="ECO:0007669"/>
    <property type="project" value="UniProtKB-KW"/>
</dbReference>
<keyword evidence="2" id="KW-0233">DNA recombination</keyword>
<dbReference type="Gene3D" id="1.10.150.130">
    <property type="match status" value="1"/>
</dbReference>
<protein>
    <recommendedName>
        <fullName evidence="3">Tyr recombinase domain-containing protein</fullName>
    </recommendedName>
</protein>
<dbReference type="AlphaFoldDB" id="A0A7C1VYH1"/>
<name>A0A7C1VYH1_9GAMM</name>
<dbReference type="InterPro" id="IPR013762">
    <property type="entry name" value="Integrase-like_cat_sf"/>
</dbReference>
<gene>
    <name evidence="4" type="ORF">ENI26_02190</name>
</gene>
<dbReference type="Proteomes" id="UP000886384">
    <property type="component" value="Unassembled WGS sequence"/>
</dbReference>
<dbReference type="Gene3D" id="1.10.443.10">
    <property type="entry name" value="Intergrase catalytic core"/>
    <property type="match status" value="1"/>
</dbReference>
<accession>A0A7C1VYH1</accession>
<organism evidence="4">
    <name type="scientific">Methylophaga aminisulfidivorans</name>
    <dbReference type="NCBI Taxonomy" id="230105"/>
    <lineage>
        <taxon>Bacteria</taxon>
        <taxon>Pseudomonadati</taxon>
        <taxon>Pseudomonadota</taxon>
        <taxon>Gammaproteobacteria</taxon>
        <taxon>Thiotrichales</taxon>
        <taxon>Piscirickettsiaceae</taxon>
        <taxon>Methylophaga</taxon>
    </lineage>
</organism>
<evidence type="ECO:0000313" key="4">
    <source>
        <dbReference type="EMBL" id="HEC73164.1"/>
    </source>
</evidence>
<dbReference type="GO" id="GO:0015074">
    <property type="term" value="P:DNA integration"/>
    <property type="evidence" value="ECO:0007669"/>
    <property type="project" value="InterPro"/>
</dbReference>
<comment type="caution">
    <text evidence="4">The sequence shown here is derived from an EMBL/GenBank/DDBJ whole genome shotgun (WGS) entry which is preliminary data.</text>
</comment>
<dbReference type="InterPro" id="IPR011010">
    <property type="entry name" value="DNA_brk_join_enz"/>
</dbReference>
<dbReference type="InterPro" id="IPR002104">
    <property type="entry name" value="Integrase_catalytic"/>
</dbReference>
<evidence type="ECO:0000256" key="2">
    <source>
        <dbReference type="ARBA" id="ARBA00023172"/>
    </source>
</evidence>
<evidence type="ECO:0000256" key="1">
    <source>
        <dbReference type="ARBA" id="ARBA00023125"/>
    </source>
</evidence>
<dbReference type="SUPFAM" id="SSF56349">
    <property type="entry name" value="DNA breaking-rejoining enzymes"/>
    <property type="match status" value="1"/>
</dbReference>
<dbReference type="GO" id="GO:0006310">
    <property type="term" value="P:DNA recombination"/>
    <property type="evidence" value="ECO:0007669"/>
    <property type="project" value="UniProtKB-KW"/>
</dbReference>
<keyword evidence="1" id="KW-0238">DNA-binding</keyword>
<proteinExistence type="predicted"/>
<sequence>MTPKPKTKHPELPPRMVKRQWKTRKGVSVAYYYEHPRDEDGKRVLESLGTDFAKAKQKWGEIEGVKVDKYSGDTLGAIYHKYMKWAENKTLSGLSPRTIKDRKNYWTHLEPVFAHLHIDAFKPEWFLQYFESRSSQVGAKKEIKFMSVIFNWAKLRGLSTIENPITGTTRQYKIKEHRDILITHTEYKAVHDKSRPFIQDLMDLLYMSGARPDEAISFRFADDKGHELVYRMGKTRKIKRVQIGSDLRKLINKRKKLLKSSRVTMINPTILFDDKGRKLTLGGTIKYWFGIARDDAELERRWQLKDIRPYAATERYRKEGIEATRKLLGHSTEAQTRSYIRDYLGEETESHEMQNNGIMAKVKRENGESS</sequence>
<dbReference type="Pfam" id="PF00589">
    <property type="entry name" value="Phage_integrase"/>
    <property type="match status" value="1"/>
</dbReference>
<dbReference type="InterPro" id="IPR010998">
    <property type="entry name" value="Integrase_recombinase_N"/>
</dbReference>
<feature type="domain" description="Tyr recombinase" evidence="3">
    <location>
        <begin position="199"/>
        <end position="342"/>
    </location>
</feature>
<reference evidence="4" key="1">
    <citation type="journal article" date="2020" name="mSystems">
        <title>Genome- and Community-Level Interaction Insights into Carbon Utilization and Element Cycling Functions of Hydrothermarchaeota in Hydrothermal Sediment.</title>
        <authorList>
            <person name="Zhou Z."/>
            <person name="Liu Y."/>
            <person name="Xu W."/>
            <person name="Pan J."/>
            <person name="Luo Z.H."/>
            <person name="Li M."/>
        </authorList>
    </citation>
    <scope>NUCLEOTIDE SEQUENCE [LARGE SCALE GENOMIC DNA]</scope>
    <source>
        <strain evidence="4">HyVt-380</strain>
    </source>
</reference>
<dbReference type="EMBL" id="DRHY01000046">
    <property type="protein sequence ID" value="HEC73164.1"/>
    <property type="molecule type" value="Genomic_DNA"/>
</dbReference>
<evidence type="ECO:0000259" key="3">
    <source>
        <dbReference type="Pfam" id="PF00589"/>
    </source>
</evidence>